<dbReference type="PROSITE" id="PS52015">
    <property type="entry name" value="TONB_CTD"/>
    <property type="match status" value="1"/>
</dbReference>
<evidence type="ECO:0000256" key="11">
    <source>
        <dbReference type="SAM" id="Phobius"/>
    </source>
</evidence>
<evidence type="ECO:0000256" key="10">
    <source>
        <dbReference type="SAM" id="MobiDB-lite"/>
    </source>
</evidence>
<keyword evidence="3" id="KW-0813">Transport</keyword>
<dbReference type="GO" id="GO:0030288">
    <property type="term" value="C:outer membrane-bounded periplasmic space"/>
    <property type="evidence" value="ECO:0007669"/>
    <property type="project" value="InterPro"/>
</dbReference>
<dbReference type="InParanoid" id="A0A259TXU9"/>
<feature type="domain" description="TonB C-terminal" evidence="12">
    <location>
        <begin position="148"/>
        <end position="237"/>
    </location>
</feature>
<evidence type="ECO:0000256" key="2">
    <source>
        <dbReference type="ARBA" id="ARBA00006555"/>
    </source>
</evidence>
<accession>A0A259TXU9</accession>
<dbReference type="InterPro" id="IPR037682">
    <property type="entry name" value="TonB_C"/>
</dbReference>
<evidence type="ECO:0000313" key="14">
    <source>
        <dbReference type="Proteomes" id="UP000216446"/>
    </source>
</evidence>
<dbReference type="PANTHER" id="PTHR33446:SF2">
    <property type="entry name" value="PROTEIN TONB"/>
    <property type="match status" value="1"/>
</dbReference>
<gene>
    <name evidence="13" type="ORF">BSZ36_05740</name>
</gene>
<evidence type="ECO:0000256" key="8">
    <source>
        <dbReference type="ARBA" id="ARBA00022989"/>
    </source>
</evidence>
<dbReference type="EMBL" id="MQWB01000001">
    <property type="protein sequence ID" value="OZC02520.1"/>
    <property type="molecule type" value="Genomic_DNA"/>
</dbReference>
<protein>
    <recommendedName>
        <fullName evidence="12">TonB C-terminal domain-containing protein</fullName>
    </recommendedName>
</protein>
<dbReference type="InterPro" id="IPR006260">
    <property type="entry name" value="TonB/TolA_C"/>
</dbReference>
<evidence type="ECO:0000313" key="13">
    <source>
        <dbReference type="EMBL" id="OZC02520.1"/>
    </source>
</evidence>
<feature type="compositionally biased region" description="Pro residues" evidence="10">
    <location>
        <begin position="66"/>
        <end position="79"/>
    </location>
</feature>
<dbReference type="PRINTS" id="PR01374">
    <property type="entry name" value="TONBPROTEIN"/>
</dbReference>
<dbReference type="PANTHER" id="PTHR33446">
    <property type="entry name" value="PROTEIN TONB-RELATED"/>
    <property type="match status" value="1"/>
</dbReference>
<proteinExistence type="inferred from homology"/>
<dbReference type="Pfam" id="PF03544">
    <property type="entry name" value="TonB_C"/>
    <property type="match status" value="1"/>
</dbReference>
<evidence type="ECO:0000256" key="6">
    <source>
        <dbReference type="ARBA" id="ARBA00022692"/>
    </source>
</evidence>
<dbReference type="GO" id="GO:0015031">
    <property type="term" value="P:protein transport"/>
    <property type="evidence" value="ECO:0007669"/>
    <property type="project" value="UniProtKB-KW"/>
</dbReference>
<dbReference type="NCBIfam" id="TIGR01352">
    <property type="entry name" value="tonB_Cterm"/>
    <property type="match status" value="1"/>
</dbReference>
<feature type="transmembrane region" description="Helical" evidence="11">
    <location>
        <begin position="17"/>
        <end position="38"/>
    </location>
</feature>
<reference evidence="13 14" key="1">
    <citation type="submission" date="2016-11" db="EMBL/GenBank/DDBJ databases">
        <title>Study of marine rhodopsin-containing bacteria.</title>
        <authorList>
            <person name="Yoshizawa S."/>
            <person name="Kumagai Y."/>
            <person name="Kogure K."/>
        </authorList>
    </citation>
    <scope>NUCLEOTIDE SEQUENCE [LARGE SCALE GENOMIC DNA]</scope>
    <source>
        <strain evidence="13 14">SG-29</strain>
    </source>
</reference>
<dbReference type="InterPro" id="IPR051045">
    <property type="entry name" value="TonB-dependent_transducer"/>
</dbReference>
<keyword evidence="6 11" id="KW-0812">Transmembrane</keyword>
<comment type="caution">
    <text evidence="13">The sequence shown here is derived from an EMBL/GenBank/DDBJ whole genome shotgun (WGS) entry which is preliminary data.</text>
</comment>
<dbReference type="GO" id="GO:0031992">
    <property type="term" value="F:energy transducer activity"/>
    <property type="evidence" value="ECO:0007669"/>
    <property type="project" value="InterPro"/>
</dbReference>
<dbReference type="Proteomes" id="UP000216446">
    <property type="component" value="Unassembled WGS sequence"/>
</dbReference>
<keyword evidence="4" id="KW-1003">Cell membrane</keyword>
<evidence type="ECO:0000256" key="3">
    <source>
        <dbReference type="ARBA" id="ARBA00022448"/>
    </source>
</evidence>
<dbReference type="GO" id="GO:0055085">
    <property type="term" value="P:transmembrane transport"/>
    <property type="evidence" value="ECO:0007669"/>
    <property type="project" value="InterPro"/>
</dbReference>
<keyword evidence="5" id="KW-0997">Cell inner membrane</keyword>
<dbReference type="OrthoDB" id="9814002at2"/>
<evidence type="ECO:0000256" key="4">
    <source>
        <dbReference type="ARBA" id="ARBA00022475"/>
    </source>
</evidence>
<name>A0A259TXU9_9BACT</name>
<organism evidence="13 14">
    <name type="scientific">Rubricoccus marinus</name>
    <dbReference type="NCBI Taxonomy" id="716817"/>
    <lineage>
        <taxon>Bacteria</taxon>
        <taxon>Pseudomonadati</taxon>
        <taxon>Rhodothermota</taxon>
        <taxon>Rhodothermia</taxon>
        <taxon>Rhodothermales</taxon>
        <taxon>Rubricoccaceae</taxon>
        <taxon>Rubricoccus</taxon>
    </lineage>
</organism>
<comment type="similarity">
    <text evidence="2">Belongs to the TonB family.</text>
</comment>
<comment type="subcellular location">
    <subcellularLocation>
        <location evidence="1">Cell inner membrane</location>
        <topology evidence="1">Single-pass membrane protein</topology>
        <orientation evidence="1">Periplasmic side</orientation>
    </subcellularLocation>
</comment>
<feature type="region of interest" description="Disordered" evidence="10">
    <location>
        <begin position="60"/>
        <end position="83"/>
    </location>
</feature>
<evidence type="ECO:0000256" key="7">
    <source>
        <dbReference type="ARBA" id="ARBA00022927"/>
    </source>
</evidence>
<keyword evidence="9 11" id="KW-0472">Membrane</keyword>
<dbReference type="SUPFAM" id="SSF74653">
    <property type="entry name" value="TolA/TonB C-terminal domain"/>
    <property type="match status" value="1"/>
</dbReference>
<dbReference type="GO" id="GO:0098797">
    <property type="term" value="C:plasma membrane protein complex"/>
    <property type="evidence" value="ECO:0007669"/>
    <property type="project" value="TreeGrafter"/>
</dbReference>
<feature type="region of interest" description="Disordered" evidence="10">
    <location>
        <begin position="101"/>
        <end position="137"/>
    </location>
</feature>
<dbReference type="InterPro" id="IPR003538">
    <property type="entry name" value="TonB"/>
</dbReference>
<dbReference type="RefSeq" id="WP_094546865.1">
    <property type="nucleotide sequence ID" value="NZ_MQWB01000001.1"/>
</dbReference>
<evidence type="ECO:0000259" key="12">
    <source>
        <dbReference type="PROSITE" id="PS52015"/>
    </source>
</evidence>
<keyword evidence="7" id="KW-0653">Protein transport</keyword>
<feature type="compositionally biased region" description="Pro residues" evidence="10">
    <location>
        <begin position="107"/>
        <end position="133"/>
    </location>
</feature>
<sequence length="237" mass="25798">MALRKTPEADLKSKYPLYVQIGAVAALLLLLGAFTVPLSGGEEVDVMADEQEIIEIEDIEQTKIVEPPPPPPPAPPPPEEVPDDAVIEDEIIDEIELDFDAPVNAPTAPPAPPAPPPPPPSNEPAPPPPPPEPEPQEPEIFEVVEQKPELIGGLEGLQRRVTYPEMARRAGVEGKVFVQFVVDERGMVSQATAVRCPNQLLCDEAVKAVQESTFKPGMQRGRPVKVRFTLPVDFKLR</sequence>
<keyword evidence="8 11" id="KW-1133">Transmembrane helix</keyword>
<evidence type="ECO:0000256" key="5">
    <source>
        <dbReference type="ARBA" id="ARBA00022519"/>
    </source>
</evidence>
<dbReference type="AlphaFoldDB" id="A0A259TXU9"/>
<keyword evidence="14" id="KW-1185">Reference proteome</keyword>
<evidence type="ECO:0000256" key="9">
    <source>
        <dbReference type="ARBA" id="ARBA00023136"/>
    </source>
</evidence>
<dbReference type="Gene3D" id="3.30.1150.10">
    <property type="match status" value="1"/>
</dbReference>
<dbReference type="GO" id="GO:0015891">
    <property type="term" value="P:siderophore transport"/>
    <property type="evidence" value="ECO:0007669"/>
    <property type="project" value="InterPro"/>
</dbReference>
<evidence type="ECO:0000256" key="1">
    <source>
        <dbReference type="ARBA" id="ARBA00004383"/>
    </source>
</evidence>